<dbReference type="EMBL" id="JBHSMT010000014">
    <property type="protein sequence ID" value="MFC5474385.1"/>
    <property type="molecule type" value="Genomic_DNA"/>
</dbReference>
<proteinExistence type="inferred from homology"/>
<keyword evidence="3 5" id="KW-0697">Rotamase</keyword>
<dbReference type="RefSeq" id="WP_378997489.1">
    <property type="nucleotide sequence ID" value="NZ_JBHSMT010000014.1"/>
</dbReference>
<evidence type="ECO:0000256" key="6">
    <source>
        <dbReference type="RuleBase" id="RU003915"/>
    </source>
</evidence>
<evidence type="ECO:0000256" key="5">
    <source>
        <dbReference type="PROSITE-ProRule" id="PRU00277"/>
    </source>
</evidence>
<organism evidence="8 9">
    <name type="scientific">Paraherbaspirillum soli</name>
    <dbReference type="NCBI Taxonomy" id="631222"/>
    <lineage>
        <taxon>Bacteria</taxon>
        <taxon>Pseudomonadati</taxon>
        <taxon>Pseudomonadota</taxon>
        <taxon>Betaproteobacteria</taxon>
        <taxon>Burkholderiales</taxon>
        <taxon>Oxalobacteraceae</taxon>
        <taxon>Paraherbaspirillum</taxon>
    </lineage>
</organism>
<dbReference type="Proteomes" id="UP001596045">
    <property type="component" value="Unassembled WGS sequence"/>
</dbReference>
<evidence type="ECO:0000256" key="4">
    <source>
        <dbReference type="ARBA" id="ARBA00023235"/>
    </source>
</evidence>
<dbReference type="PROSITE" id="PS50059">
    <property type="entry name" value="FKBP_PPIASE"/>
    <property type="match status" value="1"/>
</dbReference>
<accession>A0ABW0M9W8</accession>
<sequence length="151" mass="16515">MPNSSVPIVTEASYLTLHYRLASQDGEDIVSTFKESPATLQFGMGQLAPFLEHCLLGLEEGTHKTFDLPPEQAFGPRNPELIQRVSRATLKQNSQLGEEYRVGDLVEFAAPGGGQFAGVLREIDEQGAVFDFNHPLAGQSVKFEVKIIGIL</sequence>
<dbReference type="InterPro" id="IPR048261">
    <property type="entry name" value="SlpA/SlyD-like_ins_sf"/>
</dbReference>
<evidence type="ECO:0000313" key="9">
    <source>
        <dbReference type="Proteomes" id="UP001596045"/>
    </source>
</evidence>
<comment type="caution">
    <text evidence="8">The sequence shown here is derived from an EMBL/GenBank/DDBJ whole genome shotgun (WGS) entry which is preliminary data.</text>
</comment>
<dbReference type="Gene3D" id="3.10.50.40">
    <property type="match status" value="1"/>
</dbReference>
<reference evidence="9" key="1">
    <citation type="journal article" date="2019" name="Int. J. Syst. Evol. Microbiol.">
        <title>The Global Catalogue of Microorganisms (GCM) 10K type strain sequencing project: providing services to taxonomists for standard genome sequencing and annotation.</title>
        <authorList>
            <consortium name="The Broad Institute Genomics Platform"/>
            <consortium name="The Broad Institute Genome Sequencing Center for Infectious Disease"/>
            <person name="Wu L."/>
            <person name="Ma J."/>
        </authorList>
    </citation>
    <scope>NUCLEOTIDE SEQUENCE [LARGE SCALE GENOMIC DNA]</scope>
    <source>
        <strain evidence="9">JCM 17066</strain>
    </source>
</reference>
<protein>
    <recommendedName>
        <fullName evidence="6">Peptidyl-prolyl cis-trans isomerase</fullName>
        <ecNumber evidence="6">5.2.1.8</ecNumber>
    </recommendedName>
</protein>
<keyword evidence="9" id="KW-1185">Reference proteome</keyword>
<evidence type="ECO:0000313" key="8">
    <source>
        <dbReference type="EMBL" id="MFC5474385.1"/>
    </source>
</evidence>
<evidence type="ECO:0000256" key="3">
    <source>
        <dbReference type="ARBA" id="ARBA00023110"/>
    </source>
</evidence>
<evidence type="ECO:0000256" key="1">
    <source>
        <dbReference type="ARBA" id="ARBA00000971"/>
    </source>
</evidence>
<name>A0ABW0M9W8_9BURK</name>
<evidence type="ECO:0000256" key="2">
    <source>
        <dbReference type="ARBA" id="ARBA00006577"/>
    </source>
</evidence>
<dbReference type="GO" id="GO:0003755">
    <property type="term" value="F:peptidyl-prolyl cis-trans isomerase activity"/>
    <property type="evidence" value="ECO:0007669"/>
    <property type="project" value="UniProtKB-EC"/>
</dbReference>
<dbReference type="PANTHER" id="PTHR47861:SF4">
    <property type="entry name" value="FKBP-TYPE 16 KDA PEPTIDYL-PROLYL CIS-TRANS ISOMERASE"/>
    <property type="match status" value="1"/>
</dbReference>
<dbReference type="Pfam" id="PF00254">
    <property type="entry name" value="FKBP_C"/>
    <property type="match status" value="1"/>
</dbReference>
<evidence type="ECO:0000259" key="7">
    <source>
        <dbReference type="PROSITE" id="PS50059"/>
    </source>
</evidence>
<dbReference type="Gene3D" id="2.40.10.330">
    <property type="match status" value="1"/>
</dbReference>
<comment type="similarity">
    <text evidence="2 6">Belongs to the FKBP-type PPIase family.</text>
</comment>
<keyword evidence="4 5" id="KW-0413">Isomerase</keyword>
<dbReference type="PANTHER" id="PTHR47861">
    <property type="entry name" value="FKBP-TYPE PEPTIDYL-PROLYL CIS-TRANS ISOMERASE SLYD"/>
    <property type="match status" value="1"/>
</dbReference>
<dbReference type="InterPro" id="IPR046357">
    <property type="entry name" value="PPIase_dom_sf"/>
</dbReference>
<dbReference type="EC" id="5.2.1.8" evidence="6"/>
<dbReference type="InterPro" id="IPR001179">
    <property type="entry name" value="PPIase_FKBP_dom"/>
</dbReference>
<feature type="domain" description="PPIase FKBP-type" evidence="7">
    <location>
        <begin position="12"/>
        <end position="106"/>
    </location>
</feature>
<comment type="catalytic activity">
    <reaction evidence="1 5 6">
        <text>[protein]-peptidylproline (omega=180) = [protein]-peptidylproline (omega=0)</text>
        <dbReference type="Rhea" id="RHEA:16237"/>
        <dbReference type="Rhea" id="RHEA-COMP:10747"/>
        <dbReference type="Rhea" id="RHEA-COMP:10748"/>
        <dbReference type="ChEBI" id="CHEBI:83833"/>
        <dbReference type="ChEBI" id="CHEBI:83834"/>
        <dbReference type="EC" id="5.2.1.8"/>
    </reaction>
</comment>
<dbReference type="SUPFAM" id="SSF54534">
    <property type="entry name" value="FKBP-like"/>
    <property type="match status" value="1"/>
</dbReference>
<gene>
    <name evidence="8" type="ORF">ACFPM8_10485</name>
</gene>